<reference evidence="1 2" key="1">
    <citation type="submission" date="2024-01" db="EMBL/GenBank/DDBJ databases">
        <title>the genome sequence of strain Microbacterium schleiferi NBRC 15075.</title>
        <authorList>
            <person name="Ding Y."/>
            <person name="Zhang G."/>
        </authorList>
    </citation>
    <scope>NUCLEOTIDE SEQUENCE [LARGE SCALE GENOMIC DNA]</scope>
    <source>
        <strain evidence="1 2">NBRC 15075</strain>
    </source>
</reference>
<dbReference type="EMBL" id="JAZHOV010000005">
    <property type="protein sequence ID" value="MEF2255603.1"/>
    <property type="molecule type" value="Genomic_DNA"/>
</dbReference>
<name>A0ABU7V7U6_9MICO</name>
<protein>
    <submittedName>
        <fullName evidence="1">Uncharacterized protein</fullName>
    </submittedName>
</protein>
<gene>
    <name evidence="1" type="ORF">V2V91_10730</name>
</gene>
<evidence type="ECO:0000313" key="1">
    <source>
        <dbReference type="EMBL" id="MEF2255603.1"/>
    </source>
</evidence>
<sequence>MLRVYLDQNKWIDLARAATGHPLGAPYVDALEVARAAVVNGTASFPLDMFRYAETGKRSHARSRNDVADVMIELSHQHTMALGRDILPAELDRALKVRFDRPEHPSQVEVFGVGIEHVTKKRVTWPEFDPSKLPAGIPTEEYPKLKETFQTIVEGELLRVGPEELPPRSAHEDCRGA</sequence>
<keyword evidence="2" id="KW-1185">Reference proteome</keyword>
<proteinExistence type="predicted"/>
<accession>A0ABU7V7U6</accession>
<organism evidence="1 2">
    <name type="scientific">Microbacterium schleiferi</name>
    <dbReference type="NCBI Taxonomy" id="69362"/>
    <lineage>
        <taxon>Bacteria</taxon>
        <taxon>Bacillati</taxon>
        <taxon>Actinomycetota</taxon>
        <taxon>Actinomycetes</taxon>
        <taxon>Micrococcales</taxon>
        <taxon>Microbacteriaceae</taxon>
        <taxon>Microbacterium</taxon>
    </lineage>
</organism>
<dbReference type="Proteomes" id="UP001351900">
    <property type="component" value="Unassembled WGS sequence"/>
</dbReference>
<evidence type="ECO:0000313" key="2">
    <source>
        <dbReference type="Proteomes" id="UP001351900"/>
    </source>
</evidence>
<comment type="caution">
    <text evidence="1">The sequence shown here is derived from an EMBL/GenBank/DDBJ whole genome shotgun (WGS) entry which is preliminary data.</text>
</comment>
<dbReference type="RefSeq" id="WP_331791825.1">
    <property type="nucleotide sequence ID" value="NZ_BAAAUO010000011.1"/>
</dbReference>